<dbReference type="HOGENOM" id="CLU_064698_0_0_5"/>
<dbReference type="EMBL" id="CP000250">
    <property type="protein sequence ID" value="ABD05264.1"/>
    <property type="molecule type" value="Genomic_DNA"/>
</dbReference>
<evidence type="ECO:0000313" key="3">
    <source>
        <dbReference type="Proteomes" id="UP000008809"/>
    </source>
</evidence>
<evidence type="ECO:0000313" key="2">
    <source>
        <dbReference type="EMBL" id="ABD05264.1"/>
    </source>
</evidence>
<dbReference type="KEGG" id="rpb:RPB_0553"/>
<gene>
    <name evidence="2" type="ordered locus">RPB_0553</name>
</gene>
<name>Q2J2P6_RHOP2</name>
<dbReference type="InterPro" id="IPR016071">
    <property type="entry name" value="Staphylococal_nuclease_OB-fold"/>
</dbReference>
<dbReference type="SUPFAM" id="SSF50199">
    <property type="entry name" value="Staphylococcal nuclease"/>
    <property type="match status" value="1"/>
</dbReference>
<dbReference type="AlphaFoldDB" id="Q2J2P6"/>
<protein>
    <submittedName>
        <fullName evidence="2">SNase-like nuclease</fullName>
    </submittedName>
</protein>
<dbReference type="InterPro" id="IPR035437">
    <property type="entry name" value="SNase_OB-fold_sf"/>
</dbReference>
<dbReference type="STRING" id="316058.RPB_0553"/>
<dbReference type="PROSITE" id="PS50830">
    <property type="entry name" value="TNASE_3"/>
    <property type="match status" value="1"/>
</dbReference>
<dbReference type="Proteomes" id="UP000008809">
    <property type="component" value="Chromosome"/>
</dbReference>
<evidence type="ECO:0000259" key="1">
    <source>
        <dbReference type="PROSITE" id="PS50830"/>
    </source>
</evidence>
<reference evidence="2 3" key="1">
    <citation type="submission" date="2006-01" db="EMBL/GenBank/DDBJ databases">
        <title>Complete sequence of Rhodopseudomonas palustris HaA2.</title>
        <authorList>
            <consortium name="US DOE Joint Genome Institute"/>
            <person name="Copeland A."/>
            <person name="Lucas S."/>
            <person name="Lapidus A."/>
            <person name="Barry K."/>
            <person name="Detter J.C."/>
            <person name="Glavina T."/>
            <person name="Hammon N."/>
            <person name="Israni S."/>
            <person name="Pitluck S."/>
            <person name="Chain P."/>
            <person name="Malfatti S."/>
            <person name="Shin M."/>
            <person name="Vergez L."/>
            <person name="Schmutz J."/>
            <person name="Larimer F."/>
            <person name="Land M."/>
            <person name="Hauser L."/>
            <person name="Pelletier D.A."/>
            <person name="Kyrpides N."/>
            <person name="Anderson I."/>
            <person name="Oda Y."/>
            <person name="Harwood C.S."/>
            <person name="Richardson P."/>
        </authorList>
    </citation>
    <scope>NUCLEOTIDE SEQUENCE [LARGE SCALE GENOMIC DNA]</scope>
    <source>
        <strain evidence="2 3">HaA2</strain>
    </source>
</reference>
<sequence>MAAATTTTRRRRRCVAMIRYVAIMVVALPSIGGTARAACVGLPEQGDGVVAAVDDGRHVRLQDGREIRLAGIEIESSRQAEATAALASLARARRVGLRGAEDVPDRYGRQPAFVVVDDDATSLQARLLGAGEAMVGLGIADSDCRAELLAAEATARMAQRGLWADPTALKNAGNPGDIMARVGRFTVIEGRILSVRETGGTIYLNFGRRWTRDFAVTISRRILGSFEAAGISPKSLENKRIRVRGWVERRSGPQIRIREVGQIEMPGAR</sequence>
<proteinExistence type="predicted"/>
<keyword evidence="3" id="KW-1185">Reference proteome</keyword>
<accession>Q2J2P6</accession>
<organism evidence="2 3">
    <name type="scientific">Rhodopseudomonas palustris (strain HaA2)</name>
    <dbReference type="NCBI Taxonomy" id="316058"/>
    <lineage>
        <taxon>Bacteria</taxon>
        <taxon>Pseudomonadati</taxon>
        <taxon>Pseudomonadota</taxon>
        <taxon>Alphaproteobacteria</taxon>
        <taxon>Hyphomicrobiales</taxon>
        <taxon>Nitrobacteraceae</taxon>
        <taxon>Rhodopseudomonas</taxon>
    </lineage>
</organism>
<dbReference type="Gene3D" id="2.40.50.90">
    <property type="match status" value="1"/>
</dbReference>
<dbReference type="SMART" id="SM00318">
    <property type="entry name" value="SNc"/>
    <property type="match status" value="1"/>
</dbReference>
<feature type="domain" description="TNase-like" evidence="1">
    <location>
        <begin position="44"/>
        <end position="165"/>
    </location>
</feature>
<dbReference type="eggNOG" id="COG1525">
    <property type="taxonomic scope" value="Bacteria"/>
</dbReference>
<dbReference type="Pfam" id="PF00565">
    <property type="entry name" value="SNase"/>
    <property type="match status" value="1"/>
</dbReference>